<dbReference type="EMBL" id="JACOGA010000004">
    <property type="protein sequence ID" value="MBC3873010.1"/>
    <property type="molecule type" value="Genomic_DNA"/>
</dbReference>
<protein>
    <submittedName>
        <fullName evidence="1">Uncharacterized protein</fullName>
    </submittedName>
</protein>
<reference evidence="1 2" key="1">
    <citation type="submission" date="2020-08" db="EMBL/GenBank/DDBJ databases">
        <title>Novel species isolated from subtropical streams in China.</title>
        <authorList>
            <person name="Lu H."/>
        </authorList>
    </citation>
    <scope>NUCLEOTIDE SEQUENCE [LARGE SCALE GENOMIC DNA]</scope>
    <source>
        <strain evidence="1 2">LX15W</strain>
    </source>
</reference>
<organism evidence="1 2">
    <name type="scientific">Undibacterium flavidum</name>
    <dbReference type="NCBI Taxonomy" id="2762297"/>
    <lineage>
        <taxon>Bacteria</taxon>
        <taxon>Pseudomonadati</taxon>
        <taxon>Pseudomonadota</taxon>
        <taxon>Betaproteobacteria</taxon>
        <taxon>Burkholderiales</taxon>
        <taxon>Oxalobacteraceae</taxon>
        <taxon>Undibacterium</taxon>
    </lineage>
</organism>
<accession>A0ABR6Y8S2</accession>
<name>A0ABR6Y8S2_9BURK</name>
<sequence length="166" mass="18486">MLKPNSIYCSEIYQKDVVDIADAKTDDQVKRAVGGAIFAGACTGASHDYFVISKVESKKTPLGNFYDCFVISSLSDTERFCSPFDRVTSVKQEKAQRTGDFEIVIQSQAGVKAKCIEGGLIMISKSNQWKRIPMIFPIDLMSDEVNISKDLNYELRNGCRGVDYTD</sequence>
<comment type="caution">
    <text evidence="1">The sequence shown here is derived from an EMBL/GenBank/DDBJ whole genome shotgun (WGS) entry which is preliminary data.</text>
</comment>
<evidence type="ECO:0000313" key="1">
    <source>
        <dbReference type="EMBL" id="MBC3873010.1"/>
    </source>
</evidence>
<gene>
    <name evidence="1" type="ORF">H8K55_05385</name>
</gene>
<keyword evidence="2" id="KW-1185">Reference proteome</keyword>
<evidence type="ECO:0000313" key="2">
    <source>
        <dbReference type="Proteomes" id="UP000624279"/>
    </source>
</evidence>
<dbReference type="RefSeq" id="WP_186941055.1">
    <property type="nucleotide sequence ID" value="NZ_JACOGA010000004.1"/>
</dbReference>
<proteinExistence type="predicted"/>
<dbReference type="Proteomes" id="UP000624279">
    <property type="component" value="Unassembled WGS sequence"/>
</dbReference>